<dbReference type="EMBL" id="CP000620">
    <property type="protein sequence ID" value="ABO60494.1"/>
    <property type="molecule type" value="Genomic_DNA"/>
</dbReference>
<proteinExistence type="predicted"/>
<dbReference type="KEGG" id="bvi:Bcep1808_7623"/>
<gene>
    <name evidence="1" type="ordered locus">Bcep1808_7623</name>
</gene>
<reference evidence="1 2" key="1">
    <citation type="submission" date="2007-03" db="EMBL/GenBank/DDBJ databases">
        <title>Complete sequence of plasmid pBVIE04 of Burkholderia vietnamiensis G4.</title>
        <authorList>
            <consortium name="US DOE Joint Genome Institute"/>
            <person name="Copeland A."/>
            <person name="Lucas S."/>
            <person name="Lapidus A."/>
            <person name="Barry K."/>
            <person name="Detter J.C."/>
            <person name="Glavina del Rio T."/>
            <person name="Hammon N."/>
            <person name="Israni S."/>
            <person name="Dalin E."/>
            <person name="Tice H."/>
            <person name="Pitluck S."/>
            <person name="Chain P."/>
            <person name="Malfatti S."/>
            <person name="Shin M."/>
            <person name="Vergez L."/>
            <person name="Schmutz J."/>
            <person name="Larimer F."/>
            <person name="Land M."/>
            <person name="Hauser L."/>
            <person name="Kyrpides N."/>
            <person name="Tiedje J."/>
            <person name="Richardson P."/>
        </authorList>
    </citation>
    <scope>NUCLEOTIDE SEQUENCE [LARGE SCALE GENOMIC DNA]</scope>
    <source>
        <strain evidence="2">G4 / LMG 22486</strain>
        <plasmid evidence="1 2">pBVIE04</plasmid>
    </source>
</reference>
<keyword evidence="1" id="KW-0614">Plasmid</keyword>
<dbReference type="eggNOG" id="ENOG5032PCT">
    <property type="taxonomic scope" value="Bacteria"/>
</dbReference>
<dbReference type="HOGENOM" id="CLU_2231593_0_0_4"/>
<evidence type="ECO:0000313" key="2">
    <source>
        <dbReference type="Proteomes" id="UP000002287"/>
    </source>
</evidence>
<sequence length="105" mass="11401">MGLGSSEGVRGLPRCARHHRQVGRRLNSPSLLQETMMTTAYDLLLDAPDTQVKRCQLAWKAIAVGNWRDAAHFLLNAAAEEGATAWATEARALAEACQVKANQDA</sequence>
<accession>A4JW41</accession>
<evidence type="ECO:0000313" key="1">
    <source>
        <dbReference type="EMBL" id="ABO60494.1"/>
    </source>
</evidence>
<dbReference type="Proteomes" id="UP000002287">
    <property type="component" value="Plasmid pBVIE04"/>
</dbReference>
<organism evidence="1 2">
    <name type="scientific">Burkholderia vietnamiensis (strain G4 / LMG 22486)</name>
    <name type="common">Burkholderia cepacia (strain R1808)</name>
    <dbReference type="NCBI Taxonomy" id="269482"/>
    <lineage>
        <taxon>Bacteria</taxon>
        <taxon>Pseudomonadati</taxon>
        <taxon>Pseudomonadota</taxon>
        <taxon>Betaproteobacteria</taxon>
        <taxon>Burkholderiales</taxon>
        <taxon>Burkholderiaceae</taxon>
        <taxon>Burkholderia</taxon>
        <taxon>Burkholderia cepacia complex</taxon>
    </lineage>
</organism>
<geneLocation type="plasmid" evidence="1 2">
    <name>pBVIE04</name>
</geneLocation>
<protein>
    <submittedName>
        <fullName evidence="1">Uncharacterized protein</fullName>
    </submittedName>
</protein>
<name>A4JW41_BURVG</name>
<dbReference type="AlphaFoldDB" id="A4JW41"/>